<keyword evidence="1" id="KW-0472">Membrane</keyword>
<evidence type="ECO:0000313" key="4">
    <source>
        <dbReference type="Proteomes" id="UP000178991"/>
    </source>
</evidence>
<gene>
    <name evidence="3" type="ORF">A2639_00620</name>
</gene>
<dbReference type="SUPFAM" id="SSF53448">
    <property type="entry name" value="Nucleotide-diphospho-sugar transferases"/>
    <property type="match status" value="1"/>
</dbReference>
<feature type="domain" description="Glycosyltransferase 2-like" evidence="2">
    <location>
        <begin position="7"/>
        <end position="67"/>
    </location>
</feature>
<name>A0A1G2HJJ3_9BACT</name>
<proteinExistence type="predicted"/>
<dbReference type="PANTHER" id="PTHR43685:SF2">
    <property type="entry name" value="GLYCOSYLTRANSFERASE 2-LIKE DOMAIN-CONTAINING PROTEIN"/>
    <property type="match status" value="1"/>
</dbReference>
<evidence type="ECO:0000259" key="2">
    <source>
        <dbReference type="Pfam" id="PF00535"/>
    </source>
</evidence>
<dbReference type="InterPro" id="IPR001173">
    <property type="entry name" value="Glyco_trans_2-like"/>
</dbReference>
<dbReference type="CDD" id="cd00761">
    <property type="entry name" value="Glyco_tranf_GTA_type"/>
    <property type="match status" value="1"/>
</dbReference>
<dbReference type="EMBL" id="MHOL01000016">
    <property type="protein sequence ID" value="OGZ62656.1"/>
    <property type="molecule type" value="Genomic_DNA"/>
</dbReference>
<dbReference type="Gene3D" id="3.90.550.10">
    <property type="entry name" value="Spore Coat Polysaccharide Biosynthesis Protein SpsA, Chain A"/>
    <property type="match status" value="1"/>
</dbReference>
<protein>
    <recommendedName>
        <fullName evidence="2">Glycosyltransferase 2-like domain-containing protein</fullName>
    </recommendedName>
</protein>
<comment type="caution">
    <text evidence="3">The sequence shown here is derived from an EMBL/GenBank/DDBJ whole genome shotgun (WGS) entry which is preliminary data.</text>
</comment>
<dbReference type="InterPro" id="IPR050834">
    <property type="entry name" value="Glycosyltransf_2"/>
</dbReference>
<dbReference type="Proteomes" id="UP000178991">
    <property type="component" value="Unassembled WGS sequence"/>
</dbReference>
<evidence type="ECO:0000256" key="1">
    <source>
        <dbReference type="SAM" id="Phobius"/>
    </source>
</evidence>
<sequence length="361" mass="41834">MKPPLVTICLITYNYATLLEKAVQSLINQSYPNTQIIISDDQSTDNTKEVIQKIQSKNPQIIYRKNIRDLKTREFHDVSAKNIPTAKKTFDVAFNHCNSLITSGVISGEFVIFCHQDDIYHHDIVKKELEFLLAHPDIPAVFTLGNIINEQDKIVGAYKLPPELNEKNVYTFEEIFNAILNHGNTFLIAPTFMARKKIFAVVGLFDDHGPFGGSDDLEMWLRILEKFPIGIIHENLINWRKGGRGAKYNQLRTDKADFFKVMDYYLEDKNYIRTVDKKHLRQYKYQKNFDNTLRAMNFLIKGEIREAKNIINASFSFDFFRGFFENINLLRTKVLALKIILFVGINLGLGKYLGKILYKFV</sequence>
<keyword evidence="1" id="KW-1133">Transmembrane helix</keyword>
<organism evidence="3 4">
    <name type="scientific">Candidatus Staskawiczbacteria bacterium RIFCSPHIGHO2_01_FULL_34_27</name>
    <dbReference type="NCBI Taxonomy" id="1802199"/>
    <lineage>
        <taxon>Bacteria</taxon>
        <taxon>Candidatus Staskawicziibacteriota</taxon>
    </lineage>
</organism>
<dbReference type="Pfam" id="PF00535">
    <property type="entry name" value="Glycos_transf_2"/>
    <property type="match status" value="1"/>
</dbReference>
<feature type="transmembrane region" description="Helical" evidence="1">
    <location>
        <begin position="335"/>
        <end position="354"/>
    </location>
</feature>
<dbReference type="InterPro" id="IPR029044">
    <property type="entry name" value="Nucleotide-diphossugar_trans"/>
</dbReference>
<reference evidence="3 4" key="1">
    <citation type="journal article" date="2016" name="Nat. Commun.">
        <title>Thousands of microbial genomes shed light on interconnected biogeochemical processes in an aquifer system.</title>
        <authorList>
            <person name="Anantharaman K."/>
            <person name="Brown C.T."/>
            <person name="Hug L.A."/>
            <person name="Sharon I."/>
            <person name="Castelle C.J."/>
            <person name="Probst A.J."/>
            <person name="Thomas B.C."/>
            <person name="Singh A."/>
            <person name="Wilkins M.J."/>
            <person name="Karaoz U."/>
            <person name="Brodie E.L."/>
            <person name="Williams K.H."/>
            <person name="Hubbard S.S."/>
            <person name="Banfield J.F."/>
        </authorList>
    </citation>
    <scope>NUCLEOTIDE SEQUENCE [LARGE SCALE GENOMIC DNA]</scope>
</reference>
<dbReference type="AlphaFoldDB" id="A0A1G2HJJ3"/>
<dbReference type="PANTHER" id="PTHR43685">
    <property type="entry name" value="GLYCOSYLTRANSFERASE"/>
    <property type="match status" value="1"/>
</dbReference>
<keyword evidence="1" id="KW-0812">Transmembrane</keyword>
<evidence type="ECO:0000313" key="3">
    <source>
        <dbReference type="EMBL" id="OGZ62656.1"/>
    </source>
</evidence>
<accession>A0A1G2HJJ3</accession>